<dbReference type="SUPFAM" id="SSF81321">
    <property type="entry name" value="Family A G protein-coupled receptor-like"/>
    <property type="match status" value="1"/>
</dbReference>
<dbReference type="Gene3D" id="1.20.1070.10">
    <property type="entry name" value="Rhodopsin 7-helix transmembrane proteins"/>
    <property type="match status" value="1"/>
</dbReference>
<sequence length="329" mass="38941">MEAATESTTEDYPTNLTIDDDPFGDDYTSVSEDLFYYYYYYDVIVLILRLILCVLFVSASIFLAIVILRFKRLHTRSNIYILHMCFLHVFVYTLPLLYFIIYVMIRGHLHESAFFQTLSTTLSLYITIGFLLGVDWFVFARKPNWVGTYDRYFKYVLAFVYLIFILEWAVAFFYSRVYHLVVLRSLVFSIFYILYITVLIVLNILKRWLFLTSASKRTEYAFIVSNITLFSFLPLLIFHTINEFTLHVSPYFNLFMHYLEPVPSTIALGHPILIVHLLGKENKYFRMAYSKMFKRSLRNYIDDNLDDSSDRGNDSSANLITETRIDLNR</sequence>
<proteinExistence type="predicted"/>
<gene>
    <name evidence="2" type="ORF">ACAOBT_LOCUS6979</name>
</gene>
<dbReference type="Proteomes" id="UP001152888">
    <property type="component" value="Unassembled WGS sequence"/>
</dbReference>
<dbReference type="EMBL" id="CAKOFQ010006735">
    <property type="protein sequence ID" value="CAH1966691.1"/>
    <property type="molecule type" value="Genomic_DNA"/>
</dbReference>
<keyword evidence="1" id="KW-0472">Membrane</keyword>
<feature type="transmembrane region" description="Helical" evidence="1">
    <location>
        <begin position="80"/>
        <end position="102"/>
    </location>
</feature>
<feature type="transmembrane region" description="Helical" evidence="1">
    <location>
        <begin position="152"/>
        <end position="174"/>
    </location>
</feature>
<evidence type="ECO:0000256" key="1">
    <source>
        <dbReference type="SAM" id="Phobius"/>
    </source>
</evidence>
<feature type="transmembrane region" description="Helical" evidence="1">
    <location>
        <begin position="186"/>
        <end position="208"/>
    </location>
</feature>
<organism evidence="2 3">
    <name type="scientific">Acanthoscelides obtectus</name>
    <name type="common">Bean weevil</name>
    <name type="synonym">Bruchus obtectus</name>
    <dbReference type="NCBI Taxonomy" id="200917"/>
    <lineage>
        <taxon>Eukaryota</taxon>
        <taxon>Metazoa</taxon>
        <taxon>Ecdysozoa</taxon>
        <taxon>Arthropoda</taxon>
        <taxon>Hexapoda</taxon>
        <taxon>Insecta</taxon>
        <taxon>Pterygota</taxon>
        <taxon>Neoptera</taxon>
        <taxon>Endopterygota</taxon>
        <taxon>Coleoptera</taxon>
        <taxon>Polyphaga</taxon>
        <taxon>Cucujiformia</taxon>
        <taxon>Chrysomeloidea</taxon>
        <taxon>Chrysomelidae</taxon>
        <taxon>Bruchinae</taxon>
        <taxon>Bruchini</taxon>
        <taxon>Acanthoscelides</taxon>
    </lineage>
</organism>
<keyword evidence="1" id="KW-0812">Transmembrane</keyword>
<dbReference type="AlphaFoldDB" id="A0A9P0K3G6"/>
<name>A0A9P0K3G6_ACAOB</name>
<keyword evidence="3" id="KW-1185">Reference proteome</keyword>
<protein>
    <submittedName>
        <fullName evidence="2">Uncharacterized protein</fullName>
    </submittedName>
</protein>
<feature type="transmembrane region" description="Helical" evidence="1">
    <location>
        <begin position="122"/>
        <end position="140"/>
    </location>
</feature>
<keyword evidence="1" id="KW-1133">Transmembrane helix</keyword>
<feature type="transmembrane region" description="Helical" evidence="1">
    <location>
        <begin position="38"/>
        <end position="68"/>
    </location>
</feature>
<feature type="transmembrane region" description="Helical" evidence="1">
    <location>
        <begin position="261"/>
        <end position="279"/>
    </location>
</feature>
<feature type="transmembrane region" description="Helical" evidence="1">
    <location>
        <begin position="220"/>
        <end position="241"/>
    </location>
</feature>
<evidence type="ECO:0000313" key="2">
    <source>
        <dbReference type="EMBL" id="CAH1966691.1"/>
    </source>
</evidence>
<dbReference type="OrthoDB" id="6784480at2759"/>
<reference evidence="2" key="1">
    <citation type="submission" date="2022-03" db="EMBL/GenBank/DDBJ databases">
        <authorList>
            <person name="Sayadi A."/>
        </authorList>
    </citation>
    <scope>NUCLEOTIDE SEQUENCE</scope>
</reference>
<evidence type="ECO:0000313" key="3">
    <source>
        <dbReference type="Proteomes" id="UP001152888"/>
    </source>
</evidence>
<comment type="caution">
    <text evidence="2">The sequence shown here is derived from an EMBL/GenBank/DDBJ whole genome shotgun (WGS) entry which is preliminary data.</text>
</comment>
<accession>A0A9P0K3G6</accession>